<evidence type="ECO:0000256" key="1">
    <source>
        <dbReference type="SAM" id="MobiDB-lite"/>
    </source>
</evidence>
<dbReference type="EMBL" id="BAABRO010000003">
    <property type="protein sequence ID" value="GAA5506436.1"/>
    <property type="molecule type" value="Genomic_DNA"/>
</dbReference>
<name>A0ABP9VP47_9BACT</name>
<dbReference type="Proteomes" id="UP001416858">
    <property type="component" value="Unassembled WGS sequence"/>
</dbReference>
<keyword evidence="3" id="KW-1185">Reference proteome</keyword>
<feature type="region of interest" description="Disordered" evidence="1">
    <location>
        <begin position="1"/>
        <end position="22"/>
    </location>
</feature>
<dbReference type="RefSeq" id="WP_345683383.1">
    <property type="nucleotide sequence ID" value="NZ_BAABRO010000003.1"/>
</dbReference>
<reference evidence="2 3" key="1">
    <citation type="submission" date="2024-02" db="EMBL/GenBank/DDBJ databases">
        <title>Rhodopirellula caenicola NBRC 110016.</title>
        <authorList>
            <person name="Ichikawa N."/>
            <person name="Katano-Makiyama Y."/>
            <person name="Hidaka K."/>
        </authorList>
    </citation>
    <scope>NUCLEOTIDE SEQUENCE [LARGE SCALE GENOMIC DNA]</scope>
    <source>
        <strain evidence="2 3">NBRC 110016</strain>
    </source>
</reference>
<evidence type="ECO:0000313" key="2">
    <source>
        <dbReference type="EMBL" id="GAA5506436.1"/>
    </source>
</evidence>
<evidence type="ECO:0000313" key="3">
    <source>
        <dbReference type="Proteomes" id="UP001416858"/>
    </source>
</evidence>
<protein>
    <submittedName>
        <fullName evidence="2">Uncharacterized protein</fullName>
    </submittedName>
</protein>
<comment type="caution">
    <text evidence="2">The sequence shown here is derived from an EMBL/GenBank/DDBJ whole genome shotgun (WGS) entry which is preliminary data.</text>
</comment>
<accession>A0ABP9VP47</accession>
<proteinExistence type="predicted"/>
<sequence length="86" mass="9947">MIEPTSDHISAANEKANAWRRKQMHALTPEECLALSRQLQQAAIATMRSNPKAVEAFIKRNHHQRRASNVKRLEMEMKHECGLRDE</sequence>
<gene>
    <name evidence="2" type="ORF">Rcae01_01889</name>
</gene>
<organism evidence="2 3">
    <name type="scientific">Novipirellula caenicola</name>
    <dbReference type="NCBI Taxonomy" id="1536901"/>
    <lineage>
        <taxon>Bacteria</taxon>
        <taxon>Pseudomonadati</taxon>
        <taxon>Planctomycetota</taxon>
        <taxon>Planctomycetia</taxon>
        <taxon>Pirellulales</taxon>
        <taxon>Pirellulaceae</taxon>
        <taxon>Novipirellula</taxon>
    </lineage>
</organism>